<dbReference type="CAZy" id="GH81">
    <property type="family name" value="Glycoside Hydrolase Family 81"/>
</dbReference>
<comment type="similarity">
    <text evidence="2">Belongs to the glycosyl hydrolase 81 family.</text>
</comment>
<dbReference type="PANTHER" id="PTHR31983:SF0">
    <property type="entry name" value="GLUCAN ENDO-1,3-BETA-D-GLUCOSIDASE 2"/>
    <property type="match status" value="1"/>
</dbReference>
<feature type="compositionally biased region" description="Low complexity" evidence="9">
    <location>
        <begin position="1050"/>
        <end position="1117"/>
    </location>
</feature>
<reference evidence="12 13" key="2">
    <citation type="submission" date="2007-04" db="EMBL/GenBank/DDBJ databases">
        <title>Draft genome sequence of Eubacterium ventriosum (ATCC 27560).</title>
        <authorList>
            <person name="Sudarsanam P."/>
            <person name="Ley R."/>
            <person name="Guruge J."/>
            <person name="Turnbaugh P.J."/>
            <person name="Mahowald M."/>
            <person name="Liep D."/>
            <person name="Gordon J."/>
        </authorList>
    </citation>
    <scope>NUCLEOTIDE SEQUENCE [LARGE SCALE GENOMIC DNA]</scope>
    <source>
        <strain evidence="12 13">ATCC 27560</strain>
    </source>
</reference>
<accession>A5ZAI8</accession>
<keyword evidence="7" id="KW-0961">Cell wall biogenesis/degradation</keyword>
<dbReference type="OrthoDB" id="9802773at2"/>
<dbReference type="Pfam" id="PF17652">
    <property type="entry name" value="Glyco_hydro81C"/>
    <property type="match status" value="1"/>
</dbReference>
<feature type="signal peptide" evidence="10">
    <location>
        <begin position="1"/>
        <end position="23"/>
    </location>
</feature>
<gene>
    <name evidence="12" type="ORF">EUBVEN_02735</name>
</gene>
<feature type="chain" id="PRO_5002688184" description="glucan endo-1,3-beta-D-glucosidase" evidence="10">
    <location>
        <begin position="24"/>
        <end position="1233"/>
    </location>
</feature>
<dbReference type="eggNOG" id="COG5498">
    <property type="taxonomic scope" value="Bacteria"/>
</dbReference>
<keyword evidence="4 12" id="KW-0378">Hydrolase</keyword>
<dbReference type="InterPro" id="IPR005200">
    <property type="entry name" value="Endo-beta-glucanase"/>
</dbReference>
<dbReference type="GO" id="GO:0052861">
    <property type="term" value="F:endo-1,3(4)-beta-glucanase activity"/>
    <property type="evidence" value="ECO:0007669"/>
    <property type="project" value="InterPro"/>
</dbReference>
<evidence type="ECO:0000256" key="10">
    <source>
        <dbReference type="SAM" id="SignalP"/>
    </source>
</evidence>
<feature type="domain" description="Glycosyl hydrolase family 81 C-terminal" evidence="11">
    <location>
        <begin position="442"/>
        <end position="761"/>
    </location>
</feature>
<dbReference type="PANTHER" id="PTHR31983">
    <property type="entry name" value="ENDO-1,3(4)-BETA-GLUCANASE 1"/>
    <property type="match status" value="1"/>
</dbReference>
<protein>
    <recommendedName>
        <fullName evidence="3">glucan endo-1,3-beta-D-glucosidase</fullName>
        <ecNumber evidence="3">3.2.1.39</ecNumber>
    </recommendedName>
</protein>
<feature type="region of interest" description="Disordered" evidence="9">
    <location>
        <begin position="1029"/>
        <end position="1117"/>
    </location>
</feature>
<evidence type="ECO:0000313" key="13">
    <source>
        <dbReference type="Proteomes" id="UP000006000"/>
    </source>
</evidence>
<evidence type="ECO:0000256" key="7">
    <source>
        <dbReference type="ARBA" id="ARBA00023316"/>
    </source>
</evidence>
<evidence type="ECO:0000256" key="3">
    <source>
        <dbReference type="ARBA" id="ARBA00012780"/>
    </source>
</evidence>
<keyword evidence="6" id="KW-0326">Glycosidase</keyword>
<keyword evidence="8" id="KW-0624">Polysaccharide degradation</keyword>
<evidence type="ECO:0000313" key="12">
    <source>
        <dbReference type="EMBL" id="EDM50089.1"/>
    </source>
</evidence>
<evidence type="ECO:0000256" key="8">
    <source>
        <dbReference type="ARBA" id="ARBA00023326"/>
    </source>
</evidence>
<keyword evidence="5" id="KW-0119">Carbohydrate metabolism</keyword>
<dbReference type="AlphaFoldDB" id="A5ZAI8"/>
<organism evidence="12 13">
    <name type="scientific">Eubacterium ventriosum ATCC 27560</name>
    <dbReference type="NCBI Taxonomy" id="411463"/>
    <lineage>
        <taxon>Bacteria</taxon>
        <taxon>Bacillati</taxon>
        <taxon>Bacillota</taxon>
        <taxon>Clostridia</taxon>
        <taxon>Eubacteriales</taxon>
        <taxon>Eubacteriaceae</taxon>
        <taxon>Eubacterium</taxon>
    </lineage>
</organism>
<evidence type="ECO:0000256" key="1">
    <source>
        <dbReference type="ARBA" id="ARBA00000382"/>
    </source>
</evidence>
<proteinExistence type="inferred from homology"/>
<name>A5ZAI8_9FIRM</name>
<sequence>MRKTKKGIAIGLALIMTAMPAFQHGFFVSDVKAATQKGSLATKVTGTWSYEGDNVIHTQTNESLFANLPTLANKGNTRFTTDNYDSENKAFKTNGWSTSMGWKYSCSDNFGNTTYAIPLAFKAVSDGMYVTKPSTMVVRDTFNASAPENGTLSDFEVKTGFSSNEVKADRETDWSTDVVLENASDSSQYMKTTMTQGSPMALFRMNGTKTASLLRLRDTLPSAVVGYNGDTPENSTMLVLRVYDNHDDVSKYSNYDYYALYVPKGTTWNPTLGETNIGEISMTFPSENKAYFTLAWLCESTGTNDSEAEKIAKIYEPYAFNYAEDTGVNYDYNRSTGKVTTTYNYKVGKMDSSKPDGVVMGILPSQYKNMTGYSYLKNEARTIRGQMKFLIGDSFTTQLTYSGILQSSPSVENSDKAKLQEYVDSFMKDYGPENGELTKEANVLVNTYDSGKRMNRAIQVMEAAEACGDTEDANTLLKALENELADWFTADNDNNAEDKYFYYDENVGSLFGFPQAYYTVDGMTDHHFHYGYFIQAAAQVAFRDPDFIAQYSDIINEVIGDIAYDKKDSSSKYPYLRVFSTYEGHSWASGHANFADGNNQESSSESINAWAALILYGQATGNEELTDLGVYLYTTEVNSVNNYWFDIDGDILDSNYTASTTSANKHNVASIVWGGKYDYSAWWTAEPLQIQGINLLPITSASYYLGKSTDFVKANFESAQANEKAFTGNDKLSTPTDRWNELWSSYLALADMDKAQEYFSSTCAPEAGDSKAHAYHFIKSLEKVGSPKLDITSDDPLSLVFENKDGITTYVAYNPTNEEKTVTFSDGKVIKVAPKAQSEEQSAGATYKVEYYLQNADLTYSLNSTDTKTASAGNQVTAPNKSFTGYILDKTVEGTKISGTVTEDNSLVLKVYYRLRNDTDEPESTTPAVTKIDWSDITAWTEIGSTGISYSVIEGKDIFARINEADGNPFYFIFKQGGFNATITGPDLSTVITKNCPGAEIPLKASELKEDGYYTIDADINGNTVKIALKKGDGAPEPTTEVPTTEKETTTAAPTTAAPTTTQPTTGGTETTTAATPTTEPTTSGEVTTTAKPTTVAPTSEKETSVTTKPETTTPKVTSNNVMKETTTDKVSSTSIRLGRTKVKKAVKRNKAVKAKISLKKVKSATGYVVKVSTSKKFKGKKTITKTFKRNVFKFKKLKKNKKYYVKARAVKVVGKTKYYGKWSNVKKIRIKK</sequence>
<dbReference type="Proteomes" id="UP000006000">
    <property type="component" value="Unassembled WGS sequence"/>
</dbReference>
<evidence type="ECO:0000256" key="4">
    <source>
        <dbReference type="ARBA" id="ARBA00022801"/>
    </source>
</evidence>
<dbReference type="Gene3D" id="2.70.98.30">
    <property type="entry name" value="Golgi alpha-mannosidase II, domain 4"/>
    <property type="match status" value="1"/>
</dbReference>
<evidence type="ECO:0000256" key="2">
    <source>
        <dbReference type="ARBA" id="ARBA00010730"/>
    </source>
</evidence>
<dbReference type="GO" id="GO:0000272">
    <property type="term" value="P:polysaccharide catabolic process"/>
    <property type="evidence" value="ECO:0007669"/>
    <property type="project" value="UniProtKB-KW"/>
</dbReference>
<keyword evidence="10" id="KW-0732">Signal</keyword>
<dbReference type="STRING" id="411463.EUBVEN_02735"/>
<evidence type="ECO:0000256" key="6">
    <source>
        <dbReference type="ARBA" id="ARBA00023295"/>
    </source>
</evidence>
<evidence type="ECO:0000256" key="5">
    <source>
        <dbReference type="ARBA" id="ARBA00023277"/>
    </source>
</evidence>
<dbReference type="RefSeq" id="WP_005360635.1">
    <property type="nucleotide sequence ID" value="NZ_DS264270.1"/>
</dbReference>
<dbReference type="InterPro" id="IPR040720">
    <property type="entry name" value="GH81_C"/>
</dbReference>
<dbReference type="GO" id="GO:0042973">
    <property type="term" value="F:glucan endo-1,3-beta-D-glucosidase activity"/>
    <property type="evidence" value="ECO:0007669"/>
    <property type="project" value="UniProtKB-EC"/>
</dbReference>
<evidence type="ECO:0000256" key="9">
    <source>
        <dbReference type="SAM" id="MobiDB-lite"/>
    </source>
</evidence>
<reference evidence="12 13" key="1">
    <citation type="submission" date="2007-03" db="EMBL/GenBank/DDBJ databases">
        <authorList>
            <person name="Fulton L."/>
            <person name="Clifton S."/>
            <person name="Fulton B."/>
            <person name="Xu J."/>
            <person name="Minx P."/>
            <person name="Pepin K.H."/>
            <person name="Johnson M."/>
            <person name="Thiruvilangam P."/>
            <person name="Bhonagiri V."/>
            <person name="Nash W.E."/>
            <person name="Mardis E.R."/>
            <person name="Wilson R.K."/>
        </authorList>
    </citation>
    <scope>NUCLEOTIDE SEQUENCE [LARGE SCALE GENOMIC DNA]</scope>
    <source>
        <strain evidence="12 13">ATCC 27560</strain>
    </source>
</reference>
<evidence type="ECO:0000259" key="11">
    <source>
        <dbReference type="Pfam" id="PF17652"/>
    </source>
</evidence>
<dbReference type="HOGENOM" id="CLU_267447_0_0_9"/>
<dbReference type="EC" id="3.2.1.39" evidence="3"/>
<dbReference type="PROSITE" id="PS52008">
    <property type="entry name" value="GH81"/>
    <property type="match status" value="1"/>
</dbReference>
<comment type="caution">
    <text evidence="12">The sequence shown here is derived from an EMBL/GenBank/DDBJ whole genome shotgun (WGS) entry which is preliminary data.</text>
</comment>
<dbReference type="EMBL" id="AAVL02000038">
    <property type="protein sequence ID" value="EDM50089.1"/>
    <property type="molecule type" value="Genomic_DNA"/>
</dbReference>
<comment type="catalytic activity">
    <reaction evidence="1">
        <text>Hydrolysis of (1-&gt;3)-beta-D-glucosidic linkages in (1-&gt;3)-beta-D-glucans.</text>
        <dbReference type="EC" id="3.2.1.39"/>
    </reaction>
</comment>
<dbReference type="GO" id="GO:0071555">
    <property type="term" value="P:cell wall organization"/>
    <property type="evidence" value="ECO:0007669"/>
    <property type="project" value="UniProtKB-KW"/>
</dbReference>